<protein>
    <recommendedName>
        <fullName evidence="4">Secreted protein</fullName>
    </recommendedName>
</protein>
<organism evidence="2 3">
    <name type="scientific">Mycena albidolilacea</name>
    <dbReference type="NCBI Taxonomy" id="1033008"/>
    <lineage>
        <taxon>Eukaryota</taxon>
        <taxon>Fungi</taxon>
        <taxon>Dikarya</taxon>
        <taxon>Basidiomycota</taxon>
        <taxon>Agaricomycotina</taxon>
        <taxon>Agaricomycetes</taxon>
        <taxon>Agaricomycetidae</taxon>
        <taxon>Agaricales</taxon>
        <taxon>Marasmiineae</taxon>
        <taxon>Mycenaceae</taxon>
        <taxon>Mycena</taxon>
    </lineage>
</organism>
<reference evidence="2" key="1">
    <citation type="submission" date="2023-03" db="EMBL/GenBank/DDBJ databases">
        <title>Massive genome expansion in bonnet fungi (Mycena s.s.) driven by repeated elements and novel gene families across ecological guilds.</title>
        <authorList>
            <consortium name="Lawrence Berkeley National Laboratory"/>
            <person name="Harder C.B."/>
            <person name="Miyauchi S."/>
            <person name="Viragh M."/>
            <person name="Kuo A."/>
            <person name="Thoen E."/>
            <person name="Andreopoulos B."/>
            <person name="Lu D."/>
            <person name="Skrede I."/>
            <person name="Drula E."/>
            <person name="Henrissat B."/>
            <person name="Morin E."/>
            <person name="Kohler A."/>
            <person name="Barry K."/>
            <person name="LaButti K."/>
            <person name="Morin E."/>
            <person name="Salamov A."/>
            <person name="Lipzen A."/>
            <person name="Mereny Z."/>
            <person name="Hegedus B."/>
            <person name="Baldrian P."/>
            <person name="Stursova M."/>
            <person name="Weitz H."/>
            <person name="Taylor A."/>
            <person name="Grigoriev I.V."/>
            <person name="Nagy L.G."/>
            <person name="Martin F."/>
            <person name="Kauserud H."/>
        </authorList>
    </citation>
    <scope>NUCLEOTIDE SEQUENCE</scope>
    <source>
        <strain evidence="2">CBHHK002</strain>
    </source>
</reference>
<evidence type="ECO:0008006" key="4">
    <source>
        <dbReference type="Google" id="ProtNLM"/>
    </source>
</evidence>
<gene>
    <name evidence="2" type="ORF">DFH08DRAFT_845424</name>
</gene>
<sequence length="75" mass="7931">MNCLVLVSVSSTFLLCLGLSSTGYSPLRMPLSCARDGFLELGQETKFGNTVRSLQLCARLSPGPAPISSNLAPSR</sequence>
<evidence type="ECO:0000256" key="1">
    <source>
        <dbReference type="SAM" id="SignalP"/>
    </source>
</evidence>
<comment type="caution">
    <text evidence="2">The sequence shown here is derived from an EMBL/GenBank/DDBJ whole genome shotgun (WGS) entry which is preliminary data.</text>
</comment>
<feature type="chain" id="PRO_5042279158" description="Secreted protein" evidence="1">
    <location>
        <begin position="19"/>
        <end position="75"/>
    </location>
</feature>
<dbReference type="EMBL" id="JARIHO010000006">
    <property type="protein sequence ID" value="KAJ7359213.1"/>
    <property type="molecule type" value="Genomic_DNA"/>
</dbReference>
<keyword evidence="1" id="KW-0732">Signal</keyword>
<accession>A0AAD7AHU0</accession>
<name>A0AAD7AHU0_9AGAR</name>
<dbReference type="Proteomes" id="UP001218218">
    <property type="component" value="Unassembled WGS sequence"/>
</dbReference>
<proteinExistence type="predicted"/>
<evidence type="ECO:0000313" key="2">
    <source>
        <dbReference type="EMBL" id="KAJ7359213.1"/>
    </source>
</evidence>
<feature type="signal peptide" evidence="1">
    <location>
        <begin position="1"/>
        <end position="18"/>
    </location>
</feature>
<keyword evidence="3" id="KW-1185">Reference proteome</keyword>
<dbReference type="AlphaFoldDB" id="A0AAD7AHU0"/>
<evidence type="ECO:0000313" key="3">
    <source>
        <dbReference type="Proteomes" id="UP001218218"/>
    </source>
</evidence>